<organism evidence="1 2">
    <name type="scientific">Antrodiella citrinella</name>
    <dbReference type="NCBI Taxonomy" id="2447956"/>
    <lineage>
        <taxon>Eukaryota</taxon>
        <taxon>Fungi</taxon>
        <taxon>Dikarya</taxon>
        <taxon>Basidiomycota</taxon>
        <taxon>Agaricomycotina</taxon>
        <taxon>Agaricomycetes</taxon>
        <taxon>Polyporales</taxon>
        <taxon>Steccherinaceae</taxon>
        <taxon>Antrodiella</taxon>
    </lineage>
</organism>
<accession>A0A4S4MTJ3</accession>
<evidence type="ECO:0000313" key="1">
    <source>
        <dbReference type="EMBL" id="THH28787.1"/>
    </source>
</evidence>
<proteinExistence type="predicted"/>
<dbReference type="Proteomes" id="UP000308730">
    <property type="component" value="Unassembled WGS sequence"/>
</dbReference>
<evidence type="ECO:0000313" key="2">
    <source>
        <dbReference type="Proteomes" id="UP000308730"/>
    </source>
</evidence>
<dbReference type="OrthoDB" id="2986010at2759"/>
<protein>
    <submittedName>
        <fullName evidence="1">Uncharacterized protein</fullName>
    </submittedName>
</protein>
<comment type="caution">
    <text evidence="1">The sequence shown here is derived from an EMBL/GenBank/DDBJ whole genome shotgun (WGS) entry which is preliminary data.</text>
</comment>
<dbReference type="EMBL" id="SGPM01000158">
    <property type="protein sequence ID" value="THH28787.1"/>
    <property type="molecule type" value="Genomic_DNA"/>
</dbReference>
<name>A0A4S4MTJ3_9APHY</name>
<keyword evidence="2" id="KW-1185">Reference proteome</keyword>
<dbReference type="AlphaFoldDB" id="A0A4S4MTJ3"/>
<gene>
    <name evidence="1" type="ORF">EUX98_g5408</name>
</gene>
<sequence length="120" mass="13639">MSPTPEVEVFKVDDGQLAENMVAESIESQIVWPTPHVMVQFEGKLTACGREALIAVGYFEFTQLWARFNSLRQGPSRHLAVKARFRQVSGHADEGWVVLSPIGWKDMIRNTIALEVYYTR</sequence>
<reference evidence="1 2" key="1">
    <citation type="submission" date="2019-02" db="EMBL/GenBank/DDBJ databases">
        <title>Genome sequencing of the rare red list fungi Antrodiella citrinella (Flaviporus citrinellus).</title>
        <authorList>
            <person name="Buettner E."/>
            <person name="Kellner H."/>
        </authorList>
    </citation>
    <scope>NUCLEOTIDE SEQUENCE [LARGE SCALE GENOMIC DNA]</scope>
    <source>
        <strain evidence="1 2">DSM 108506</strain>
    </source>
</reference>